<sequence>MTYTPLIVKPMITEDGSSRRHLTTELAAVEHLLNFERWWCFTSAILDKRSWTGNVGQHALCGMHTVVHASLNQQREQALFALLFLWKRTACITRQCRDNKEVVKHRATLLCVGTMATQLFRCG</sequence>
<comment type="caution">
    <text evidence="1">The sequence shown here is derived from an EMBL/GenBank/DDBJ whole genome shotgun (WGS) entry which is preliminary data.</text>
</comment>
<dbReference type="Proteomes" id="UP001066276">
    <property type="component" value="Chromosome 2_2"/>
</dbReference>
<dbReference type="EMBL" id="JANPWB010000004">
    <property type="protein sequence ID" value="KAJ1191484.1"/>
    <property type="molecule type" value="Genomic_DNA"/>
</dbReference>
<name>A0AAV7UU54_PLEWA</name>
<evidence type="ECO:0000313" key="1">
    <source>
        <dbReference type="EMBL" id="KAJ1191484.1"/>
    </source>
</evidence>
<proteinExistence type="predicted"/>
<gene>
    <name evidence="1" type="ORF">NDU88_000800</name>
</gene>
<keyword evidence="2" id="KW-1185">Reference proteome</keyword>
<reference evidence="1" key="1">
    <citation type="journal article" date="2022" name="bioRxiv">
        <title>Sequencing and chromosome-scale assembly of the giantPleurodeles waltlgenome.</title>
        <authorList>
            <person name="Brown T."/>
            <person name="Elewa A."/>
            <person name="Iarovenko S."/>
            <person name="Subramanian E."/>
            <person name="Araus A.J."/>
            <person name="Petzold A."/>
            <person name="Susuki M."/>
            <person name="Suzuki K.-i.T."/>
            <person name="Hayashi T."/>
            <person name="Toyoda A."/>
            <person name="Oliveira C."/>
            <person name="Osipova E."/>
            <person name="Leigh N.D."/>
            <person name="Simon A."/>
            <person name="Yun M.H."/>
        </authorList>
    </citation>
    <scope>NUCLEOTIDE SEQUENCE</scope>
    <source>
        <strain evidence="1">20211129_DDA</strain>
        <tissue evidence="1">Liver</tissue>
    </source>
</reference>
<dbReference type="AlphaFoldDB" id="A0AAV7UU54"/>
<protein>
    <submittedName>
        <fullName evidence="1">Uncharacterized protein</fullName>
    </submittedName>
</protein>
<accession>A0AAV7UU54</accession>
<evidence type="ECO:0000313" key="2">
    <source>
        <dbReference type="Proteomes" id="UP001066276"/>
    </source>
</evidence>
<organism evidence="1 2">
    <name type="scientific">Pleurodeles waltl</name>
    <name type="common">Iberian ribbed newt</name>
    <dbReference type="NCBI Taxonomy" id="8319"/>
    <lineage>
        <taxon>Eukaryota</taxon>
        <taxon>Metazoa</taxon>
        <taxon>Chordata</taxon>
        <taxon>Craniata</taxon>
        <taxon>Vertebrata</taxon>
        <taxon>Euteleostomi</taxon>
        <taxon>Amphibia</taxon>
        <taxon>Batrachia</taxon>
        <taxon>Caudata</taxon>
        <taxon>Salamandroidea</taxon>
        <taxon>Salamandridae</taxon>
        <taxon>Pleurodelinae</taxon>
        <taxon>Pleurodeles</taxon>
    </lineage>
</organism>